<evidence type="ECO:0000256" key="4">
    <source>
        <dbReference type="ARBA" id="ARBA00023004"/>
    </source>
</evidence>
<dbReference type="GO" id="GO:0004456">
    <property type="term" value="F:phosphogluconate dehydratase activity"/>
    <property type="evidence" value="ECO:0007669"/>
    <property type="project" value="UniProtKB-EC"/>
</dbReference>
<evidence type="ECO:0000259" key="11">
    <source>
        <dbReference type="Pfam" id="PF00920"/>
    </source>
</evidence>
<dbReference type="NCBIfam" id="TIGR01196">
    <property type="entry name" value="edd"/>
    <property type="match status" value="1"/>
</dbReference>
<keyword evidence="8 9" id="KW-0119">Carbohydrate metabolism</keyword>
<name>A0ABW4KAY6_9HYPH</name>
<dbReference type="InterPro" id="IPR037237">
    <property type="entry name" value="IlvD/EDD_N"/>
</dbReference>
<proteinExistence type="inferred from homology"/>
<evidence type="ECO:0000256" key="9">
    <source>
        <dbReference type="HAMAP-Rule" id="MF_02094"/>
    </source>
</evidence>
<dbReference type="InterPro" id="IPR042096">
    <property type="entry name" value="Dihydro-acid_dehy_C"/>
</dbReference>
<evidence type="ECO:0000313" key="14">
    <source>
        <dbReference type="Proteomes" id="UP001597308"/>
    </source>
</evidence>
<organism evidence="13 14">
    <name type="scientific">Methylopila henanensis</name>
    <dbReference type="NCBI Taxonomy" id="873516"/>
    <lineage>
        <taxon>Bacteria</taxon>
        <taxon>Pseudomonadati</taxon>
        <taxon>Pseudomonadota</taxon>
        <taxon>Alphaproteobacteria</taxon>
        <taxon>Hyphomicrobiales</taxon>
        <taxon>Methylopilaceae</taxon>
        <taxon>Methylopila</taxon>
    </lineage>
</organism>
<feature type="domain" description="Dihydroxy-acid/6-phosphogluconate dehydratase N-terminal" evidence="11">
    <location>
        <begin position="68"/>
        <end position="382"/>
    </location>
</feature>
<reference evidence="14" key="1">
    <citation type="journal article" date="2019" name="Int. J. Syst. Evol. Microbiol.">
        <title>The Global Catalogue of Microorganisms (GCM) 10K type strain sequencing project: providing services to taxonomists for standard genome sequencing and annotation.</title>
        <authorList>
            <consortium name="The Broad Institute Genomics Platform"/>
            <consortium name="The Broad Institute Genome Sequencing Center for Infectious Disease"/>
            <person name="Wu L."/>
            <person name="Ma J."/>
        </authorList>
    </citation>
    <scope>NUCLEOTIDE SEQUENCE [LARGE SCALE GENOMIC DNA]</scope>
    <source>
        <strain evidence="14">KCTC 23707</strain>
    </source>
</reference>
<feature type="domain" description="Dihydroxy-acid/6-phosphogluconate dehydratase C-terminal" evidence="12">
    <location>
        <begin position="408"/>
        <end position="599"/>
    </location>
</feature>
<dbReference type="PROSITE" id="PS00887">
    <property type="entry name" value="ILVD_EDD_2"/>
    <property type="match status" value="1"/>
</dbReference>
<keyword evidence="5 9" id="KW-0411">Iron-sulfur</keyword>
<dbReference type="Pfam" id="PF00920">
    <property type="entry name" value="ILVD_EDD_N"/>
    <property type="match status" value="1"/>
</dbReference>
<dbReference type="Pfam" id="PF24877">
    <property type="entry name" value="ILV_EDD_C"/>
    <property type="match status" value="1"/>
</dbReference>
<evidence type="ECO:0000313" key="13">
    <source>
        <dbReference type="EMBL" id="MFD1704962.1"/>
    </source>
</evidence>
<dbReference type="InterPro" id="IPR056740">
    <property type="entry name" value="ILV_EDD_C"/>
</dbReference>
<evidence type="ECO:0000256" key="7">
    <source>
        <dbReference type="ARBA" id="ARBA00023239"/>
    </source>
</evidence>
<evidence type="ECO:0000256" key="3">
    <source>
        <dbReference type="ARBA" id="ARBA00022723"/>
    </source>
</evidence>
<keyword evidence="3 9" id="KW-0479">Metal-binding</keyword>
<dbReference type="PROSITE" id="PS00886">
    <property type="entry name" value="ILVD_EDD_1"/>
    <property type="match status" value="1"/>
</dbReference>
<dbReference type="RefSeq" id="WP_378801012.1">
    <property type="nucleotide sequence ID" value="NZ_JBHUER010000013.1"/>
</dbReference>
<dbReference type="PANTHER" id="PTHR43661">
    <property type="entry name" value="D-XYLONATE DEHYDRATASE"/>
    <property type="match status" value="1"/>
</dbReference>
<gene>
    <name evidence="9 13" type="primary">edd</name>
    <name evidence="13" type="ORF">ACFSCV_18300</name>
</gene>
<evidence type="ECO:0000259" key="12">
    <source>
        <dbReference type="Pfam" id="PF24877"/>
    </source>
</evidence>
<evidence type="ECO:0000256" key="10">
    <source>
        <dbReference type="NCBIfam" id="TIGR01196"/>
    </source>
</evidence>
<comment type="pathway">
    <text evidence="9">Carbohydrate metabolism; Entner-Doudoroff pathway.</text>
</comment>
<dbReference type="SUPFAM" id="SSF143975">
    <property type="entry name" value="IlvD/EDD N-terminal domain-like"/>
    <property type="match status" value="1"/>
</dbReference>
<evidence type="ECO:0000256" key="6">
    <source>
        <dbReference type="ARBA" id="ARBA00023064"/>
    </source>
</evidence>
<keyword evidence="7 9" id="KW-0456">Lyase</keyword>
<dbReference type="Gene3D" id="3.50.30.80">
    <property type="entry name" value="IlvD/EDD C-terminal domain-like"/>
    <property type="match status" value="1"/>
</dbReference>
<dbReference type="EMBL" id="JBHUER010000013">
    <property type="protein sequence ID" value="MFD1704962.1"/>
    <property type="molecule type" value="Genomic_DNA"/>
</dbReference>
<keyword evidence="4 9" id="KW-0408">Iron</keyword>
<keyword evidence="14" id="KW-1185">Reference proteome</keyword>
<dbReference type="HAMAP" id="MF_02094">
    <property type="entry name" value="Edd"/>
    <property type="match status" value="1"/>
</dbReference>
<feature type="binding site" evidence="9">
    <location>
        <position position="156"/>
    </location>
    <ligand>
        <name>[4Fe-4S] cluster</name>
        <dbReference type="ChEBI" id="CHEBI:49883"/>
    </ligand>
</feature>
<feature type="binding site" evidence="9">
    <location>
        <position position="223"/>
    </location>
    <ligand>
        <name>[4Fe-4S] cluster</name>
        <dbReference type="ChEBI" id="CHEBI:49883"/>
    </ligand>
</feature>
<dbReference type="InterPro" id="IPR004786">
    <property type="entry name" value="6-phosphgluc_deHydtase"/>
</dbReference>
<dbReference type="InterPro" id="IPR020558">
    <property type="entry name" value="DiOHA_6PGluconate_deHydtase_CS"/>
</dbReference>
<keyword evidence="6 9" id="KW-0311">Gluconate utilization</keyword>
<comment type="catalytic activity">
    <reaction evidence="9">
        <text>6-phospho-D-gluconate = 2-dehydro-3-deoxy-6-phospho-D-gluconate + H2O</text>
        <dbReference type="Rhea" id="RHEA:17277"/>
        <dbReference type="ChEBI" id="CHEBI:15377"/>
        <dbReference type="ChEBI" id="CHEBI:57569"/>
        <dbReference type="ChEBI" id="CHEBI:58759"/>
        <dbReference type="EC" id="4.2.1.12"/>
    </reaction>
</comment>
<comment type="caution">
    <text evidence="13">The sequence shown here is derived from an EMBL/GenBank/DDBJ whole genome shotgun (WGS) entry which is preliminary data.</text>
</comment>
<evidence type="ECO:0000256" key="8">
    <source>
        <dbReference type="ARBA" id="ARBA00023277"/>
    </source>
</evidence>
<protein>
    <recommendedName>
        <fullName evidence="9 10">Phosphogluconate dehydratase</fullName>
        <ecNumber evidence="9 10">4.2.1.12</ecNumber>
    </recommendedName>
</protein>
<comment type="cofactor">
    <cofactor evidence="9">
        <name>[4Fe-4S] cluster</name>
        <dbReference type="ChEBI" id="CHEBI:49883"/>
    </cofactor>
    <text evidence="9">Binds 1 [4Fe-4S] cluster.</text>
</comment>
<comment type="similarity">
    <text evidence="1 9">Belongs to the IlvD/Edd family.</text>
</comment>
<comment type="function">
    <text evidence="9">Catalyzes the dehydration of 6-phospho-D-gluconate to 2-dehydro-3-deoxy-6-phospho-D-gluconate.</text>
</comment>
<evidence type="ECO:0000256" key="1">
    <source>
        <dbReference type="ARBA" id="ARBA00006486"/>
    </source>
</evidence>
<dbReference type="EC" id="4.2.1.12" evidence="9 10"/>
<dbReference type="SUPFAM" id="SSF52016">
    <property type="entry name" value="LeuD/IlvD-like"/>
    <property type="match status" value="1"/>
</dbReference>
<dbReference type="PANTHER" id="PTHR43661:SF1">
    <property type="entry name" value="PHOSPHOGLUCONATE DEHYDRATASE"/>
    <property type="match status" value="1"/>
</dbReference>
<keyword evidence="2 9" id="KW-0004">4Fe-4S</keyword>
<evidence type="ECO:0000256" key="2">
    <source>
        <dbReference type="ARBA" id="ARBA00022485"/>
    </source>
</evidence>
<dbReference type="InterPro" id="IPR000581">
    <property type="entry name" value="ILV_EDD_N"/>
</dbReference>
<evidence type="ECO:0000256" key="5">
    <source>
        <dbReference type="ARBA" id="ARBA00023014"/>
    </source>
</evidence>
<dbReference type="Proteomes" id="UP001597308">
    <property type="component" value="Unassembled WGS sequence"/>
</dbReference>
<accession>A0ABW4KAY6</accession>
<sequence>MTLDARIADVTEAIVKRSRDTRARYLDGIAKAAADGPHRAALSCGNLAHGFAGCGGNDKAALKGQTVPNIGIVTAYNDMLSAHQPYERFPDILRAAARDAGAVAQVAGGVPAMCDGVTQGRLGMELSLFSRDVIALSTAVALSHDMFDAALYLGICDKIVPGLVIGALSFGHLPAVFVPSGPMPSGMTNDEKGRIRGLYAEGKIGRAELLEAESASYHSPGTCTFYGTANSNQMLMEIMGLHLPGASFVQPNTPLRDALTRAAVSQALAITRSGNGYAPIGQILDEKAFVNGIVGLNATGGSTNHAIHLVAMAKAAGITLTWDDFDRLSAATPLLCRIYPNGSADVNHFHAAGGMGFLIRELRRAGLLHDDVLTVMGPGLSEYEKEPALVGDEIVWRDGEAESGDASVLRPVAAPFQSDGGLRVLDGNIGRAVIKVSAVDRDRWVIEAPARVFSTQDGLEAAFRAGELDRDVIAVVRFQGPKANGMPELHRLTPALGVLQKRGHKVALVTDGRMSGASGKVPAAIHVTPEAAHGGAIGKIRDGDLMRLDAESGRLEVLVDAAEFEGREPAFEETEPQFGMGRNLFAAFRAAVGPAEQGASAI</sequence>